<sequence>MEYDKCNPYCEDIKLRKILVDVNPNKIKKIVCHPELPLMLVWDAKSTVTLWETDGHYRCLNTFTPYTLLEDSDGIKVPPLGISLKSVAFADEHTIKWSSVSQMGFTMIEEESSLDQDHSLIIFVFELFIIFHDYRTKKNRYLQKADIESKGFASCIGVSKDFVAIGNTDGWITMFKISEWSVGRLLSKGYHTKAVVQLDVLIRYKKAYVVSGGNDGLCAVWAPFSSVGTPMIKYKGFKGESFASLQINRLQETVLCMGSNNTVGIWNIKDGSELFKIRNIKTRTKSTIIDTMLWLNPINTATTISGIAKDSTLELIETNTQARVVSNKGKKKANAVYVRTLFDLNSFLKSPIKGLKFVSCANMRSRPYTTILASHKEIYILDVKKKAIPSGCVLHQRIEPNKMYIEYLLNKDNRINHYELELDIEDSKVINNRMNFKGSLDTSYQADLLLKISPCKRFYSVEYIYNGIFEIYVNPSYRSRTTTRKILTGAGYNLVWSSNNKMFAVISFLNSSMEAFEINADALNHPIAKQKLEKDNIKSSVVIYKIDSDKPRKVFVFQKVQCYHLYTSGPVLGMCINYEMPKDDEAKNSQIIEANKALLFLSWDTQKPVTSPMEPPEDMVWSKNSKFCAMSYMDSICVYSVKDGLELENKYNLRSKHLSFITYSNLDILFIVTDTEIYASIAGSPKASLHLIAKYDKSKVELEGEESKEDPSKANIEPALSLLTHQYCKFSIGILSLVKNTLVLQTHSSEIKCLEITNLEFKKILQNGENRDSTLPFSLASEGKSFFQ</sequence>
<dbReference type="Proteomes" id="UP001295684">
    <property type="component" value="Unassembled WGS sequence"/>
</dbReference>
<dbReference type="InterPro" id="IPR053290">
    <property type="entry name" value="TSET_complex_member"/>
</dbReference>
<protein>
    <submittedName>
        <fullName evidence="1">Uncharacterized protein</fullName>
    </submittedName>
</protein>
<keyword evidence="2" id="KW-1185">Reference proteome</keyword>
<name>A0AAD1Y5B3_EUPCR</name>
<dbReference type="InterPro" id="IPR015943">
    <property type="entry name" value="WD40/YVTN_repeat-like_dom_sf"/>
</dbReference>
<reference evidence="1" key="1">
    <citation type="submission" date="2023-07" db="EMBL/GenBank/DDBJ databases">
        <authorList>
            <consortium name="AG Swart"/>
            <person name="Singh M."/>
            <person name="Singh A."/>
            <person name="Seah K."/>
            <person name="Emmerich C."/>
        </authorList>
    </citation>
    <scope>NUCLEOTIDE SEQUENCE</scope>
    <source>
        <strain evidence="1">DP1</strain>
    </source>
</reference>
<dbReference type="SUPFAM" id="SSF50978">
    <property type="entry name" value="WD40 repeat-like"/>
    <property type="match status" value="1"/>
</dbReference>
<comment type="caution">
    <text evidence="1">The sequence shown here is derived from an EMBL/GenBank/DDBJ whole genome shotgun (WGS) entry which is preliminary data.</text>
</comment>
<evidence type="ECO:0000313" key="1">
    <source>
        <dbReference type="EMBL" id="CAI2384942.1"/>
    </source>
</evidence>
<organism evidence="1 2">
    <name type="scientific">Euplotes crassus</name>
    <dbReference type="NCBI Taxonomy" id="5936"/>
    <lineage>
        <taxon>Eukaryota</taxon>
        <taxon>Sar</taxon>
        <taxon>Alveolata</taxon>
        <taxon>Ciliophora</taxon>
        <taxon>Intramacronucleata</taxon>
        <taxon>Spirotrichea</taxon>
        <taxon>Hypotrichia</taxon>
        <taxon>Euplotida</taxon>
        <taxon>Euplotidae</taxon>
        <taxon>Moneuplotes</taxon>
    </lineage>
</organism>
<dbReference type="EMBL" id="CAMPGE010027299">
    <property type="protein sequence ID" value="CAI2384942.1"/>
    <property type="molecule type" value="Genomic_DNA"/>
</dbReference>
<dbReference type="PANTHER" id="PTHR45521">
    <property type="entry name" value="TSET COMPLEX MEMBER TSTF"/>
    <property type="match status" value="1"/>
</dbReference>
<evidence type="ECO:0000313" key="2">
    <source>
        <dbReference type="Proteomes" id="UP001295684"/>
    </source>
</evidence>
<dbReference type="PANTHER" id="PTHR45521:SF2">
    <property type="entry name" value="TRANSDUCIN_WD40 REPEAT-LIKE SUPERFAMILY PROTEIN"/>
    <property type="match status" value="1"/>
</dbReference>
<dbReference type="Gene3D" id="2.130.10.10">
    <property type="entry name" value="YVTN repeat-like/Quinoprotein amine dehydrogenase"/>
    <property type="match status" value="1"/>
</dbReference>
<proteinExistence type="predicted"/>
<dbReference type="AlphaFoldDB" id="A0AAD1Y5B3"/>
<accession>A0AAD1Y5B3</accession>
<dbReference type="InterPro" id="IPR036322">
    <property type="entry name" value="WD40_repeat_dom_sf"/>
</dbReference>
<gene>
    <name evidence="1" type="ORF">ECRASSUSDP1_LOCUS26482</name>
</gene>